<dbReference type="EMBL" id="ML977595">
    <property type="protein sequence ID" value="KAF1999457.1"/>
    <property type="molecule type" value="Genomic_DNA"/>
</dbReference>
<dbReference type="Gene3D" id="3.30.559.10">
    <property type="entry name" value="Chloramphenicol acetyltransferase-like domain"/>
    <property type="match status" value="1"/>
</dbReference>
<dbReference type="InterPro" id="IPR052058">
    <property type="entry name" value="Alcohol_O-acetyltransferase"/>
</dbReference>
<organism evidence="1 2">
    <name type="scientific">Amniculicola lignicola CBS 123094</name>
    <dbReference type="NCBI Taxonomy" id="1392246"/>
    <lineage>
        <taxon>Eukaryota</taxon>
        <taxon>Fungi</taxon>
        <taxon>Dikarya</taxon>
        <taxon>Ascomycota</taxon>
        <taxon>Pezizomycotina</taxon>
        <taxon>Dothideomycetes</taxon>
        <taxon>Pleosporomycetidae</taxon>
        <taxon>Pleosporales</taxon>
        <taxon>Amniculicolaceae</taxon>
        <taxon>Amniculicola</taxon>
    </lineage>
</organism>
<dbReference type="Proteomes" id="UP000799779">
    <property type="component" value="Unassembled WGS sequence"/>
</dbReference>
<reference evidence="1" key="1">
    <citation type="journal article" date="2020" name="Stud. Mycol.">
        <title>101 Dothideomycetes genomes: a test case for predicting lifestyles and emergence of pathogens.</title>
        <authorList>
            <person name="Haridas S."/>
            <person name="Albert R."/>
            <person name="Binder M."/>
            <person name="Bloem J."/>
            <person name="Labutti K."/>
            <person name="Salamov A."/>
            <person name="Andreopoulos B."/>
            <person name="Baker S."/>
            <person name="Barry K."/>
            <person name="Bills G."/>
            <person name="Bluhm B."/>
            <person name="Cannon C."/>
            <person name="Castanera R."/>
            <person name="Culley D."/>
            <person name="Daum C."/>
            <person name="Ezra D."/>
            <person name="Gonzalez J."/>
            <person name="Henrissat B."/>
            <person name="Kuo A."/>
            <person name="Liang C."/>
            <person name="Lipzen A."/>
            <person name="Lutzoni F."/>
            <person name="Magnuson J."/>
            <person name="Mondo S."/>
            <person name="Nolan M."/>
            <person name="Ohm R."/>
            <person name="Pangilinan J."/>
            <person name="Park H.-J."/>
            <person name="Ramirez L."/>
            <person name="Alfaro M."/>
            <person name="Sun H."/>
            <person name="Tritt A."/>
            <person name="Yoshinaga Y."/>
            <person name="Zwiers L.-H."/>
            <person name="Turgeon B."/>
            <person name="Goodwin S."/>
            <person name="Spatafora J."/>
            <person name="Crous P."/>
            <person name="Grigoriev I."/>
        </authorList>
    </citation>
    <scope>NUCLEOTIDE SEQUENCE</scope>
    <source>
        <strain evidence="1">CBS 123094</strain>
    </source>
</reference>
<dbReference type="PANTHER" id="PTHR28037">
    <property type="entry name" value="ALCOHOL O-ACETYLTRANSFERASE 1-RELATED"/>
    <property type="match status" value="1"/>
</dbReference>
<gene>
    <name evidence="1" type="ORF">P154DRAFT_467585</name>
</gene>
<dbReference type="AlphaFoldDB" id="A0A6A5WDE7"/>
<dbReference type="OrthoDB" id="3355480at2759"/>
<keyword evidence="2" id="KW-1185">Reference proteome</keyword>
<evidence type="ECO:0000313" key="1">
    <source>
        <dbReference type="EMBL" id="KAF1999457.1"/>
    </source>
</evidence>
<dbReference type="InterPro" id="IPR023213">
    <property type="entry name" value="CAT-like_dom_sf"/>
</dbReference>
<evidence type="ECO:0000313" key="2">
    <source>
        <dbReference type="Proteomes" id="UP000799779"/>
    </source>
</evidence>
<accession>A0A6A5WDE7</accession>
<protein>
    <recommendedName>
        <fullName evidence="3">CoA-dependent acyltransferase</fullName>
    </recommendedName>
</protein>
<feature type="non-terminal residue" evidence="1">
    <location>
        <position position="580"/>
    </location>
</feature>
<sequence>MAQSNNPSKDWLARYASNFHAWQRATLNGGLVFKRPLGLVEYSFDTDGTDFQGRADMNALLALEMKALKRESLGGEELRRRILLAWTLLRLQHVLLMSRAVDDEEQGGRRSFVVGIPQGGAEEVVREAGESVVWVEDFYEEVDGDEFLRHCRNVGRLVVPERCLSRLHILPKRTLKSGNVEVRVLITMAHQISDGLTAYNWIRNFVRVLNLGVGELEREIEICSKEEEMRKRLPPAQESLYPRIPGNKARQRWFWAIMRILRHVRRPLPQTFINPLRREQSLTTVMSLPPIFPRVFDYTEAKRPPNNGFQCLARLSKTASTKVMHLCRSNGISIGAGGFALAGLSMMDLEEQRHPNIPDSDRPPFVTSFPLNPRMFFGYSQPADSCMLAFSDGIVLPFLPSHLPVKGRFLLLAKAANRQLRMYQKRVKRNGESDVRASIDSHSPIRLLANGYLESFDRIESKLPPHKRSGLTPQGAYPPTFKMWAATCGVSSVGSTASFVRRGMYDLDSVGTGPGQKDFAIDFRDYRVGVRARENEFLVGSSSNSEGIMEFSVSFDGSAIEEKAAQRWVEKIEGLLEGEG</sequence>
<name>A0A6A5WDE7_9PLEO</name>
<dbReference type="PANTHER" id="PTHR28037:SF1">
    <property type="entry name" value="ALCOHOL O-ACETYLTRANSFERASE 1-RELATED"/>
    <property type="match status" value="1"/>
</dbReference>
<proteinExistence type="predicted"/>
<evidence type="ECO:0008006" key="3">
    <source>
        <dbReference type="Google" id="ProtNLM"/>
    </source>
</evidence>